<dbReference type="AlphaFoldDB" id="A0A836BTA8"/>
<keyword evidence="2" id="KW-1185">Reference proteome</keyword>
<proteinExistence type="predicted"/>
<comment type="caution">
    <text evidence="1">The sequence shown here is derived from an EMBL/GenBank/DDBJ whole genome shotgun (WGS) entry which is preliminary data.</text>
</comment>
<reference evidence="1" key="1">
    <citation type="journal article" date="2020" name="bioRxiv">
        <title>Comparative genomics of Chlamydomonas.</title>
        <authorList>
            <person name="Craig R.J."/>
            <person name="Hasan A.R."/>
            <person name="Ness R.W."/>
            <person name="Keightley P.D."/>
        </authorList>
    </citation>
    <scope>NUCLEOTIDE SEQUENCE</scope>
    <source>
        <strain evidence="1">CCAP 11/70</strain>
    </source>
</reference>
<dbReference type="Proteomes" id="UP000612055">
    <property type="component" value="Unassembled WGS sequence"/>
</dbReference>
<accession>A0A836BTA8</accession>
<name>A0A836BTA8_9CHLO</name>
<dbReference type="EMBL" id="JAEHOE010000084">
    <property type="protein sequence ID" value="KAG2488351.1"/>
    <property type="molecule type" value="Genomic_DNA"/>
</dbReference>
<evidence type="ECO:0000313" key="1">
    <source>
        <dbReference type="EMBL" id="KAG2488351.1"/>
    </source>
</evidence>
<organism evidence="1 2">
    <name type="scientific">Edaphochlamys debaryana</name>
    <dbReference type="NCBI Taxonomy" id="47281"/>
    <lineage>
        <taxon>Eukaryota</taxon>
        <taxon>Viridiplantae</taxon>
        <taxon>Chlorophyta</taxon>
        <taxon>core chlorophytes</taxon>
        <taxon>Chlorophyceae</taxon>
        <taxon>CS clade</taxon>
        <taxon>Chlamydomonadales</taxon>
        <taxon>Chlamydomonadales incertae sedis</taxon>
        <taxon>Edaphochlamys</taxon>
    </lineage>
</organism>
<protein>
    <submittedName>
        <fullName evidence="1">Uncharacterized protein</fullName>
    </submittedName>
</protein>
<sequence length="167" mass="17529">MIEIDLTKNQLAGAIPPQWGLMRGLIEMELDDNPGLTGCLPDGTPPQERWCSSWAATKCVAFTTDRLLGTATGGTQLRGRCAPYPGGDAALAAGLRCPTIEDYRQPLTRFFARRERGGVQALPQGGVGARPATLPAKPALEAAAAAAPAAAFTPVENRMPTLFANLG</sequence>
<evidence type="ECO:0000313" key="2">
    <source>
        <dbReference type="Proteomes" id="UP000612055"/>
    </source>
</evidence>
<gene>
    <name evidence="1" type="ORF">HYH03_013041</name>
</gene>